<dbReference type="EMBL" id="KC534669">
    <property type="protein sequence ID" value="AGG11438.1"/>
    <property type="molecule type" value="Genomic_DNA"/>
</dbReference>
<dbReference type="GO" id="GO:0005634">
    <property type="term" value="C:nucleus"/>
    <property type="evidence" value="ECO:0007669"/>
    <property type="project" value="UniProtKB-ARBA"/>
</dbReference>
<keyword evidence="6 7" id="KW-0067">ATP-binding</keyword>
<evidence type="ECO:0000256" key="5">
    <source>
        <dbReference type="ARBA" id="ARBA00022777"/>
    </source>
</evidence>
<dbReference type="CDD" id="cd14125">
    <property type="entry name" value="STKc_CK1_delta_epsilon"/>
    <property type="match status" value="1"/>
</dbReference>
<dbReference type="GO" id="GO:0004674">
    <property type="term" value="F:protein serine/threonine kinase activity"/>
    <property type="evidence" value="ECO:0007669"/>
    <property type="project" value="UniProtKB-KW"/>
</dbReference>
<evidence type="ECO:0000313" key="10">
    <source>
        <dbReference type="EMBL" id="AGG11438.1"/>
    </source>
</evidence>
<evidence type="ECO:0000259" key="9">
    <source>
        <dbReference type="PROSITE" id="PS50011"/>
    </source>
</evidence>
<dbReference type="SMART" id="SM00220">
    <property type="entry name" value="S_TKc"/>
    <property type="match status" value="1"/>
</dbReference>
<dbReference type="InterPro" id="IPR011009">
    <property type="entry name" value="Kinase-like_dom_sf"/>
</dbReference>
<feature type="domain" description="Protein kinase" evidence="9">
    <location>
        <begin position="210"/>
        <end position="482"/>
    </location>
</feature>
<dbReference type="FunFam" id="1.10.510.10:FF:000635">
    <property type="entry name" value="Casein kinase I"/>
    <property type="match status" value="1"/>
</dbReference>
<protein>
    <recommendedName>
        <fullName evidence="1">non-specific serine/threonine protein kinase</fullName>
        <ecNumber evidence="1">2.7.11.1</ecNumber>
    </recommendedName>
</protein>
<keyword evidence="3" id="KW-0808">Transferase</keyword>
<dbReference type="InterPro" id="IPR050235">
    <property type="entry name" value="CK1_Ser-Thr_kinase"/>
</dbReference>
<keyword evidence="4 7" id="KW-0547">Nucleotide-binding</keyword>
<evidence type="ECO:0000256" key="6">
    <source>
        <dbReference type="ARBA" id="ARBA00022840"/>
    </source>
</evidence>
<dbReference type="VEuPathDB" id="TriTrypDB:PCON_0019070"/>
<dbReference type="GO" id="GO:0006281">
    <property type="term" value="P:DNA repair"/>
    <property type="evidence" value="ECO:0007669"/>
    <property type="project" value="UniProtKB-ARBA"/>
</dbReference>
<dbReference type="InterPro" id="IPR008271">
    <property type="entry name" value="Ser/Thr_kinase_AS"/>
</dbReference>
<dbReference type="PROSITE" id="PS00107">
    <property type="entry name" value="PROTEIN_KINASE_ATP"/>
    <property type="match status" value="1"/>
</dbReference>
<dbReference type="PANTHER" id="PTHR11909">
    <property type="entry name" value="CASEIN KINASE-RELATED"/>
    <property type="match status" value="1"/>
</dbReference>
<sequence length="545" mass="60596">MRGYRSLLHGDPLRPAWLGLLSLWEQCVPCHNPRNYKARFPEERCTKQGCACVSTASCVLTFLHMLRVVGSCARSGSPSPLSAGEGLAGGLGERWGAPTRHTVGLQSGRPLFWWCEIRLPTHSPPLSPTLVRVGRSCRSGLPPPHGTPPTATRRCFIVLRTRKKVPGNATGDGSTRLTEVPFSNHAKPHQVKPAPSLPPAAMDLRVGNKYRIGHKIGSGSFGDIYRGTNITTGESVAIKLEPVKTRHPQLLYEARIYRILNVGGSAVGIPSVMFFGVEGDYNVMVIDLLGPSLEDLFNFCGRRLSLKSTLMLADQMISRVEFIHSKNFIHRDIKPDNFLMGTARKGHHVYIIDFGLAKKYRDSRTMLHISYKEGKNLTGTARYCSLNTHLGVEQSRRDDLEGVGYILLYFLRGSLPWQGLRAQTKQQKYDRISEKKMTCPVDTLCAGFPHEFASFLAYTRHMRFDERPDYGYLKKQFRDLFIREGYQMDYVFDWTLRRIHESLGTVQGGSRPAIAGNEGGSNSGNPAPANAGAEPQEGENAHGMA</sequence>
<evidence type="ECO:0000256" key="2">
    <source>
        <dbReference type="ARBA" id="ARBA00022527"/>
    </source>
</evidence>
<evidence type="ECO:0000256" key="4">
    <source>
        <dbReference type="ARBA" id="ARBA00022741"/>
    </source>
</evidence>
<dbReference type="AlphaFoldDB" id="U3LNP7"/>
<dbReference type="InterPro" id="IPR000719">
    <property type="entry name" value="Prot_kinase_dom"/>
</dbReference>
<feature type="region of interest" description="Disordered" evidence="8">
    <location>
        <begin position="506"/>
        <end position="545"/>
    </location>
</feature>
<dbReference type="GO" id="GO:0005815">
    <property type="term" value="C:microtubule organizing center"/>
    <property type="evidence" value="ECO:0007669"/>
    <property type="project" value="UniProtKB-ARBA"/>
</dbReference>
<accession>U3LNP7</accession>
<keyword evidence="5" id="KW-0418">Kinase</keyword>
<dbReference type="SUPFAM" id="SSF56112">
    <property type="entry name" value="Protein kinase-like (PK-like)"/>
    <property type="match status" value="1"/>
</dbReference>
<evidence type="ECO:0000256" key="3">
    <source>
        <dbReference type="ARBA" id="ARBA00022679"/>
    </source>
</evidence>
<feature type="compositionally biased region" description="Low complexity" evidence="8">
    <location>
        <begin position="523"/>
        <end position="535"/>
    </location>
</feature>
<organism evidence="10">
    <name type="scientific">Paratrypanosoma confusum</name>
    <dbReference type="NCBI Taxonomy" id="1470209"/>
    <lineage>
        <taxon>Eukaryota</taxon>
        <taxon>Discoba</taxon>
        <taxon>Euglenozoa</taxon>
        <taxon>Kinetoplastea</taxon>
        <taxon>Metakinetoplastina</taxon>
        <taxon>Trypanosomatida</taxon>
        <taxon>Trypanosomatidae</taxon>
        <taxon>Paratrypanosoma</taxon>
    </lineage>
</organism>
<dbReference type="EC" id="2.7.11.1" evidence="1"/>
<dbReference type="Pfam" id="PF00069">
    <property type="entry name" value="Pkinase"/>
    <property type="match status" value="1"/>
</dbReference>
<dbReference type="GO" id="GO:0005524">
    <property type="term" value="F:ATP binding"/>
    <property type="evidence" value="ECO:0007669"/>
    <property type="project" value="UniProtKB-UniRule"/>
</dbReference>
<name>U3LNP7_9TRYP</name>
<feature type="region of interest" description="Disordered" evidence="8">
    <location>
        <begin position="166"/>
        <end position="198"/>
    </location>
</feature>
<keyword evidence="2" id="KW-0723">Serine/threonine-protein kinase</keyword>
<evidence type="ECO:0000256" key="7">
    <source>
        <dbReference type="PROSITE-ProRule" id="PRU10141"/>
    </source>
</evidence>
<evidence type="ECO:0000256" key="1">
    <source>
        <dbReference type="ARBA" id="ARBA00012513"/>
    </source>
</evidence>
<dbReference type="FunFam" id="3.30.200.20:FF:000538">
    <property type="entry name" value="Putative Casein kinase I"/>
    <property type="match status" value="1"/>
</dbReference>
<feature type="non-terminal residue" evidence="10">
    <location>
        <position position="545"/>
    </location>
</feature>
<dbReference type="Gene3D" id="1.10.510.10">
    <property type="entry name" value="Transferase(Phosphotransferase) domain 1"/>
    <property type="match status" value="1"/>
</dbReference>
<dbReference type="PROSITE" id="PS50011">
    <property type="entry name" value="PROTEIN_KINASE_DOM"/>
    <property type="match status" value="1"/>
</dbReference>
<proteinExistence type="predicted"/>
<feature type="binding site" evidence="7">
    <location>
        <position position="239"/>
    </location>
    <ligand>
        <name>ATP</name>
        <dbReference type="ChEBI" id="CHEBI:30616"/>
    </ligand>
</feature>
<reference evidence="10" key="1">
    <citation type="journal article" date="2013" name="Curr. Biol.">
        <title>Paratrypanosoma is a novel early-branching trypanosomatid.</title>
        <authorList>
            <person name="Flegontov P."/>
            <person name="Votypka J."/>
            <person name="Skalicky T."/>
            <person name="Logacheva M.D."/>
            <person name="Penin A.A."/>
            <person name="Tanifuji G."/>
            <person name="Onodera N.T."/>
            <person name="Kondrashov A.S."/>
            <person name="Volf P."/>
            <person name="Archibald J.M."/>
            <person name="Lukes J."/>
        </authorList>
    </citation>
    <scope>NUCLEOTIDE SEQUENCE</scope>
    <source>
        <strain evidence="10">CUL13</strain>
    </source>
</reference>
<dbReference type="PROSITE" id="PS00108">
    <property type="entry name" value="PROTEIN_KINASE_ST"/>
    <property type="match status" value="1"/>
</dbReference>
<dbReference type="InterPro" id="IPR017441">
    <property type="entry name" value="Protein_kinase_ATP_BS"/>
</dbReference>
<evidence type="ECO:0000256" key="8">
    <source>
        <dbReference type="SAM" id="MobiDB-lite"/>
    </source>
</evidence>